<proteinExistence type="predicted"/>
<dbReference type="KEGG" id="lgi:LOTGIDRAFT_162869"/>
<feature type="transmembrane region" description="Helical" evidence="1">
    <location>
        <begin position="210"/>
        <end position="229"/>
    </location>
</feature>
<gene>
    <name evidence="2" type="ORF">LOTGIDRAFT_162869</name>
</gene>
<name>V4BSZ2_LOTGI</name>
<evidence type="ECO:0000313" key="3">
    <source>
        <dbReference type="Proteomes" id="UP000030746"/>
    </source>
</evidence>
<dbReference type="GeneID" id="20239161"/>
<accession>V4BSZ2</accession>
<dbReference type="OrthoDB" id="10062605at2759"/>
<sequence>MCKVTCDITLRRRSDVALPRVLGGRGCPPLIHSASLDRSLFEKKIGSAFKDPRLTKSNDILNEEEEEEDPKQRFQSLVANASMKNAVTTVIRRASLEKQKTASAFALNTVTPSTPATTNNNVSTVKTQTSLDKKPFEDGVKMKISKELGQLRDQQNGVSASLEQIMDKVEQTKHEEEVDIKSNEKVREAVMTKIRLFFPNKQELGQRLRVTLAGFIFLVALFTVVMTMMPSSAKAMELFTNVRHQSAPPR</sequence>
<keyword evidence="1" id="KW-0812">Transmembrane</keyword>
<organism evidence="2 3">
    <name type="scientific">Lottia gigantea</name>
    <name type="common">Giant owl limpet</name>
    <dbReference type="NCBI Taxonomy" id="225164"/>
    <lineage>
        <taxon>Eukaryota</taxon>
        <taxon>Metazoa</taxon>
        <taxon>Spiralia</taxon>
        <taxon>Lophotrochozoa</taxon>
        <taxon>Mollusca</taxon>
        <taxon>Gastropoda</taxon>
        <taxon>Patellogastropoda</taxon>
        <taxon>Lottioidea</taxon>
        <taxon>Lottiidae</taxon>
        <taxon>Lottia</taxon>
    </lineage>
</organism>
<keyword evidence="1" id="KW-0472">Membrane</keyword>
<keyword evidence="1" id="KW-1133">Transmembrane helix</keyword>
<evidence type="ECO:0000256" key="1">
    <source>
        <dbReference type="SAM" id="Phobius"/>
    </source>
</evidence>
<dbReference type="EMBL" id="KB202124">
    <property type="protein sequence ID" value="ESO92214.1"/>
    <property type="molecule type" value="Genomic_DNA"/>
</dbReference>
<reference evidence="2 3" key="1">
    <citation type="journal article" date="2013" name="Nature">
        <title>Insights into bilaterian evolution from three spiralian genomes.</title>
        <authorList>
            <person name="Simakov O."/>
            <person name="Marletaz F."/>
            <person name="Cho S.J."/>
            <person name="Edsinger-Gonzales E."/>
            <person name="Havlak P."/>
            <person name="Hellsten U."/>
            <person name="Kuo D.H."/>
            <person name="Larsson T."/>
            <person name="Lv J."/>
            <person name="Arendt D."/>
            <person name="Savage R."/>
            <person name="Osoegawa K."/>
            <person name="de Jong P."/>
            <person name="Grimwood J."/>
            <person name="Chapman J.A."/>
            <person name="Shapiro H."/>
            <person name="Aerts A."/>
            <person name="Otillar R.P."/>
            <person name="Terry A.Y."/>
            <person name="Boore J.L."/>
            <person name="Grigoriev I.V."/>
            <person name="Lindberg D.R."/>
            <person name="Seaver E.C."/>
            <person name="Weisblat D.A."/>
            <person name="Putnam N.H."/>
            <person name="Rokhsar D.S."/>
        </authorList>
    </citation>
    <scope>NUCLEOTIDE SEQUENCE [LARGE SCALE GENOMIC DNA]</scope>
</reference>
<dbReference type="HOGENOM" id="CLU_1112385_0_0_1"/>
<dbReference type="CTD" id="20239161"/>
<evidence type="ECO:0000313" key="2">
    <source>
        <dbReference type="EMBL" id="ESO92214.1"/>
    </source>
</evidence>
<dbReference type="AlphaFoldDB" id="V4BSZ2"/>
<dbReference type="Proteomes" id="UP000030746">
    <property type="component" value="Unassembled WGS sequence"/>
</dbReference>
<dbReference type="RefSeq" id="XP_009057135.1">
    <property type="nucleotide sequence ID" value="XM_009058887.1"/>
</dbReference>
<protein>
    <submittedName>
        <fullName evidence="2">Uncharacterized protein</fullName>
    </submittedName>
</protein>
<keyword evidence="3" id="KW-1185">Reference proteome</keyword>